<comment type="caution">
    <text evidence="1">The sequence shown here is derived from an EMBL/GenBank/DDBJ whole genome shotgun (WGS) entry which is preliminary data.</text>
</comment>
<dbReference type="AlphaFoldDB" id="A0A368HFF0"/>
<dbReference type="Proteomes" id="UP000253250">
    <property type="component" value="Unassembled WGS sequence"/>
</dbReference>
<evidence type="ECO:0000313" key="2">
    <source>
        <dbReference type="Proteomes" id="UP000253250"/>
    </source>
</evidence>
<dbReference type="InterPro" id="IPR032598">
    <property type="entry name" value="RsaM-like"/>
</dbReference>
<evidence type="ECO:0000313" key="1">
    <source>
        <dbReference type="EMBL" id="RCN56201.1"/>
    </source>
</evidence>
<dbReference type="OrthoDB" id="5573798at2"/>
<accession>A0A368HFF0</accession>
<proteinExistence type="predicted"/>
<keyword evidence="2" id="KW-1185">Reference proteome</keyword>
<sequence length="166" mass="18357">MLALAGPNHDAHNDYPHRIEEGSVSRKASVTNHRAVLGQDGAVRMTESLLRKTPLQHIISGLYEDPMTCGIGIGIGAGATVTCLDGYTEWVSETYPQITLGWDWGWQFVSGRSGYRRREAPFSNITLVDQDGRDIGVADTARLLGDVIDQRDWQDIVGAYLATHYR</sequence>
<dbReference type="Gene3D" id="3.10.450.610">
    <property type="match status" value="1"/>
</dbReference>
<reference evidence="1 2" key="1">
    <citation type="submission" date="2018-02" db="EMBL/GenBank/DDBJ databases">
        <title>Insights into the biology of acidophilic members of the Acidiferrobacteraceae family derived from comparative genomic analyses.</title>
        <authorList>
            <person name="Issotta F."/>
            <person name="Thyssen C."/>
            <person name="Mena C."/>
            <person name="Moya A."/>
            <person name="Bellenberg S."/>
            <person name="Sproer C."/>
            <person name="Covarrubias P.C."/>
            <person name="Sand W."/>
            <person name="Quatrini R."/>
            <person name="Vera M."/>
        </authorList>
    </citation>
    <scope>NUCLEOTIDE SEQUENCE [LARGE SCALE GENOMIC DNA]</scope>
    <source>
        <strain evidence="2">m-1</strain>
    </source>
</reference>
<organism evidence="1 2">
    <name type="scientific">Acidiferrobacter thiooxydans</name>
    <dbReference type="NCBI Taxonomy" id="163359"/>
    <lineage>
        <taxon>Bacteria</taxon>
        <taxon>Pseudomonadati</taxon>
        <taxon>Pseudomonadota</taxon>
        <taxon>Gammaproteobacteria</taxon>
        <taxon>Acidiferrobacterales</taxon>
        <taxon>Acidiferrobacteraceae</taxon>
        <taxon>Acidiferrobacter</taxon>
    </lineage>
</organism>
<protein>
    <submittedName>
        <fullName evidence="1">DUF4902 domain-containing protein</fullName>
    </submittedName>
</protein>
<name>A0A368HFF0_9GAMM</name>
<dbReference type="EMBL" id="PSYR01000002">
    <property type="protein sequence ID" value="RCN56201.1"/>
    <property type="molecule type" value="Genomic_DNA"/>
</dbReference>
<dbReference type="Pfam" id="PF16245">
    <property type="entry name" value="DUF4902"/>
    <property type="match status" value="1"/>
</dbReference>
<gene>
    <name evidence="1" type="ORF">C4900_10115</name>
</gene>